<proteinExistence type="predicted"/>
<dbReference type="EMBL" id="MN739116">
    <property type="protein sequence ID" value="QHS89686.1"/>
    <property type="molecule type" value="Genomic_DNA"/>
</dbReference>
<evidence type="ECO:0000313" key="1">
    <source>
        <dbReference type="EMBL" id="QHS89686.1"/>
    </source>
</evidence>
<protein>
    <recommendedName>
        <fullName evidence="2">RNA ligase domain-containing protein</fullName>
    </recommendedName>
</protein>
<accession>A0A6C0BC47</accession>
<organism evidence="1">
    <name type="scientific">viral metagenome</name>
    <dbReference type="NCBI Taxonomy" id="1070528"/>
    <lineage>
        <taxon>unclassified sequences</taxon>
        <taxon>metagenomes</taxon>
        <taxon>organismal metagenomes</taxon>
    </lineage>
</organism>
<sequence length="443" mass="51754">MTSSVYEIINKETDKYSNTVNIKKIISSLTKIGIKVVKENTDMCENRMVLYNTRKQNNSKSYDNVYRECNGMVITNHGEILVYPIPPIVNFNHLDMLEHSSFNVTPLYDGTIINMYYYMNTWRISTRRSYDCTKIYPDGIEMTYGGIVFGLLLTFRINLEDFNTEYSYSLCVSSKVLHPYAKTDRVSLIAAYKKSGEIVVENIPNLQYSPIKKYNYAELKEFIKNHLSNVGNKYFGSLISMDSNEFISTNTQKIYKLESDLFIKIQNTLYNPKLVTDLRNMGINNRPVYTMVYNALNNTVNNLIEIMPEWIKYYELLILVLMEVSGYINNKLLEENNCNNTVIVQENEKIEVNKIPKNEFVSNLLNVEFIEKFRTFCTDIMKFIYNTVEKNKKLPEIIRLYINTSSQLAFQLYELILIIYNHINNSYNNINNASDEVNIRLAQ</sequence>
<dbReference type="AlphaFoldDB" id="A0A6C0BC47"/>
<name>A0A6C0BC47_9ZZZZ</name>
<evidence type="ECO:0008006" key="2">
    <source>
        <dbReference type="Google" id="ProtNLM"/>
    </source>
</evidence>
<reference evidence="1" key="1">
    <citation type="journal article" date="2020" name="Nature">
        <title>Giant virus diversity and host interactions through global metagenomics.</title>
        <authorList>
            <person name="Schulz F."/>
            <person name="Roux S."/>
            <person name="Paez-Espino D."/>
            <person name="Jungbluth S."/>
            <person name="Walsh D.A."/>
            <person name="Denef V.J."/>
            <person name="McMahon K.D."/>
            <person name="Konstantinidis K.T."/>
            <person name="Eloe-Fadrosh E.A."/>
            <person name="Kyrpides N.C."/>
            <person name="Woyke T."/>
        </authorList>
    </citation>
    <scope>NUCLEOTIDE SEQUENCE</scope>
    <source>
        <strain evidence="1">GVMAG-M-3300010160-26</strain>
    </source>
</reference>